<name>A0A0D0G664_9BACI</name>
<reference evidence="2 3" key="1">
    <citation type="submission" date="2015-01" db="EMBL/GenBank/DDBJ databases">
        <title>Draft Genome Sequences of Four Bacillus thermoamylovorans Strains, Isolated From Food Products.</title>
        <authorList>
            <person name="Krawcyk A.O."/>
            <person name="Berendsen E.M."/>
            <person name="Eijlander R.T."/>
            <person name="de Jong A."/>
            <person name="Wells-Bennik M."/>
            <person name="Kuipers O.P."/>
        </authorList>
    </citation>
    <scope>NUCLEOTIDE SEQUENCE [LARGE SCALE GENOMIC DNA]</scope>
    <source>
        <strain evidence="2 3">B4167</strain>
    </source>
</reference>
<keyword evidence="1" id="KW-1133">Transmembrane helix</keyword>
<sequence>MKIYSREKMQICWKIIVIVMAWYVNFWLIMKVIIIFEKSVVTNP</sequence>
<keyword evidence="1" id="KW-0812">Transmembrane</keyword>
<organism evidence="2 3">
    <name type="scientific">Caldibacillus thermoamylovorans</name>
    <dbReference type="NCBI Taxonomy" id="35841"/>
    <lineage>
        <taxon>Bacteria</taxon>
        <taxon>Bacillati</taxon>
        <taxon>Bacillota</taxon>
        <taxon>Bacilli</taxon>
        <taxon>Bacillales</taxon>
        <taxon>Bacillaceae</taxon>
        <taxon>Caldibacillus</taxon>
    </lineage>
</organism>
<accession>A0A0D0G664</accession>
<keyword evidence="1" id="KW-0472">Membrane</keyword>
<evidence type="ECO:0000313" key="3">
    <source>
        <dbReference type="Proteomes" id="UP000032076"/>
    </source>
</evidence>
<dbReference type="EMBL" id="JXLU01000105">
    <property type="protein sequence ID" value="KIO71935.1"/>
    <property type="molecule type" value="Genomic_DNA"/>
</dbReference>
<dbReference type="Proteomes" id="UP000032076">
    <property type="component" value="Unassembled WGS sequence"/>
</dbReference>
<comment type="caution">
    <text evidence="2">The sequence shown here is derived from an EMBL/GenBank/DDBJ whole genome shotgun (WGS) entry which is preliminary data.</text>
</comment>
<evidence type="ECO:0000313" key="2">
    <source>
        <dbReference type="EMBL" id="KIO71935.1"/>
    </source>
</evidence>
<dbReference type="AlphaFoldDB" id="A0A0D0G664"/>
<proteinExistence type="predicted"/>
<evidence type="ECO:0000256" key="1">
    <source>
        <dbReference type="SAM" id="Phobius"/>
    </source>
</evidence>
<gene>
    <name evidence="2" type="ORF">B4167_0350</name>
</gene>
<protein>
    <submittedName>
        <fullName evidence="2">Uncharacterized protein</fullName>
    </submittedName>
</protein>
<feature type="transmembrane region" description="Helical" evidence="1">
    <location>
        <begin position="12"/>
        <end position="36"/>
    </location>
</feature>